<evidence type="ECO:0000259" key="2">
    <source>
        <dbReference type="Pfam" id="PF01370"/>
    </source>
</evidence>
<reference evidence="3" key="1">
    <citation type="submission" date="2018-05" db="EMBL/GenBank/DDBJ databases">
        <authorList>
            <person name="Lanie J.A."/>
            <person name="Ng W.-L."/>
            <person name="Kazmierczak K.M."/>
            <person name="Andrzejewski T.M."/>
            <person name="Davidsen T.M."/>
            <person name="Wayne K.J."/>
            <person name="Tettelin H."/>
            <person name="Glass J.I."/>
            <person name="Rusch D."/>
            <person name="Podicherti R."/>
            <person name="Tsui H.-C.T."/>
            <person name="Winkler M.E."/>
        </authorList>
    </citation>
    <scope>NUCLEOTIDE SEQUENCE</scope>
</reference>
<dbReference type="AlphaFoldDB" id="A0A382KA29"/>
<evidence type="ECO:0000313" key="3">
    <source>
        <dbReference type="EMBL" id="SVC20262.1"/>
    </source>
</evidence>
<dbReference type="CDD" id="cd08946">
    <property type="entry name" value="SDR_e"/>
    <property type="match status" value="1"/>
</dbReference>
<sequence>MVLGGTGYVGSNVSRHLSSLGFDVKALGRKECDLTSTKGRDRLIDLLSGKNSHIVFVAALTRSISETSESCFYNIRQVESLIYACGKAAPLSVCFISAADVYGHGGRQVSELGSYNAENPYGMYKLFSENILKFSLKSICPLTILRFSGVFGGFGDTTSLIFKLAKSIVTKEQITLHSNGEVYRDYVPISLLSKVVELVIKSPSNDTFNVSCGKDITIVKLVRFIEESLEGVAILSLLDDVRSRDFSLSLSNKKLLKKFPSLADFDLLKEVGLFVKSIH</sequence>
<feature type="domain" description="NAD-dependent epimerase/dehydratase" evidence="2">
    <location>
        <begin position="1"/>
        <end position="210"/>
    </location>
</feature>
<dbReference type="SUPFAM" id="SSF51735">
    <property type="entry name" value="NAD(P)-binding Rossmann-fold domains"/>
    <property type="match status" value="1"/>
</dbReference>
<dbReference type="Gene3D" id="3.40.50.720">
    <property type="entry name" value="NAD(P)-binding Rossmann-like Domain"/>
    <property type="match status" value="1"/>
</dbReference>
<proteinExistence type="inferred from homology"/>
<dbReference type="Pfam" id="PF01370">
    <property type="entry name" value="Epimerase"/>
    <property type="match status" value="1"/>
</dbReference>
<gene>
    <name evidence="3" type="ORF">METZ01_LOCUS273116</name>
</gene>
<evidence type="ECO:0000256" key="1">
    <source>
        <dbReference type="ARBA" id="ARBA00007637"/>
    </source>
</evidence>
<accession>A0A382KA29</accession>
<protein>
    <recommendedName>
        <fullName evidence="2">NAD-dependent epimerase/dehydratase domain-containing protein</fullName>
    </recommendedName>
</protein>
<dbReference type="PANTHER" id="PTHR43000">
    <property type="entry name" value="DTDP-D-GLUCOSE 4,6-DEHYDRATASE-RELATED"/>
    <property type="match status" value="1"/>
</dbReference>
<dbReference type="InterPro" id="IPR036291">
    <property type="entry name" value="NAD(P)-bd_dom_sf"/>
</dbReference>
<dbReference type="InterPro" id="IPR001509">
    <property type="entry name" value="Epimerase_deHydtase"/>
</dbReference>
<organism evidence="3">
    <name type="scientific">marine metagenome</name>
    <dbReference type="NCBI Taxonomy" id="408172"/>
    <lineage>
        <taxon>unclassified sequences</taxon>
        <taxon>metagenomes</taxon>
        <taxon>ecological metagenomes</taxon>
    </lineage>
</organism>
<dbReference type="EMBL" id="UINC01078821">
    <property type="protein sequence ID" value="SVC20262.1"/>
    <property type="molecule type" value="Genomic_DNA"/>
</dbReference>
<name>A0A382KA29_9ZZZZ</name>
<comment type="similarity">
    <text evidence="1">Belongs to the NAD(P)-dependent epimerase/dehydratase family.</text>
</comment>